<organism evidence="1 2">
    <name type="scientific">Methanimicrococcus blatticola</name>
    <dbReference type="NCBI Taxonomy" id="91560"/>
    <lineage>
        <taxon>Archaea</taxon>
        <taxon>Methanobacteriati</taxon>
        <taxon>Methanobacteriota</taxon>
        <taxon>Stenosarchaea group</taxon>
        <taxon>Methanomicrobia</taxon>
        <taxon>Methanosarcinales</taxon>
        <taxon>Methanosarcinaceae</taxon>
        <taxon>Methanimicrococcus</taxon>
    </lineage>
</organism>
<dbReference type="EMBL" id="SNYS01000005">
    <property type="protein sequence ID" value="TDQ71077.1"/>
    <property type="molecule type" value="Genomic_DNA"/>
</dbReference>
<gene>
    <name evidence="1" type="ORF">C7391_0176</name>
</gene>
<sequence>MIHHINFRVIAHATEDLSGVDSALDFFLAPCLSPKDNLTDLKETIETEGHFNNPIHIQTAVLKKKGACSKFVQFFKENISEDDLEILREQMPERLDDDLNFYMRFSKQAAAAGKLKFTESSDAIFVRVKIETYPKSWEKAGPIVEELFGCK</sequence>
<accession>A0A484F8V1</accession>
<dbReference type="InterPro" id="IPR002739">
    <property type="entry name" value="PAB1135-like"/>
</dbReference>
<dbReference type="PANTHER" id="PTHR38816:SF1">
    <property type="entry name" value="EXOSOME SUBUNIT"/>
    <property type="match status" value="1"/>
</dbReference>
<dbReference type="PANTHER" id="PTHR38816">
    <property type="entry name" value="EXOSOME SUBUNIT, DUF54 FAMILY-RELATED"/>
    <property type="match status" value="1"/>
</dbReference>
<evidence type="ECO:0008006" key="3">
    <source>
        <dbReference type="Google" id="ProtNLM"/>
    </source>
</evidence>
<keyword evidence="2" id="KW-1185">Reference proteome</keyword>
<comment type="caution">
    <text evidence="1">The sequence shown here is derived from an EMBL/GenBank/DDBJ whole genome shotgun (WGS) entry which is preliminary data.</text>
</comment>
<dbReference type="AlphaFoldDB" id="A0A484F8V1"/>
<dbReference type="Gene3D" id="3.30.1440.10">
    <property type="match status" value="1"/>
</dbReference>
<evidence type="ECO:0000313" key="1">
    <source>
        <dbReference type="EMBL" id="TDQ71077.1"/>
    </source>
</evidence>
<dbReference type="InterPro" id="IPR022803">
    <property type="entry name" value="Ribosomal_uL5_dom_sf"/>
</dbReference>
<dbReference type="OrthoDB" id="10874at2157"/>
<dbReference type="Pfam" id="PF01877">
    <property type="entry name" value="RNA_binding"/>
    <property type="match status" value="1"/>
</dbReference>
<protein>
    <recommendedName>
        <fullName evidence="3">Exosome subunit</fullName>
    </recommendedName>
</protein>
<dbReference type="RefSeq" id="WP_133516659.1">
    <property type="nucleotide sequence ID" value="NZ_JAHDUW010000001.1"/>
</dbReference>
<name>A0A484F8V1_9EURY</name>
<proteinExistence type="predicted"/>
<reference evidence="1 2" key="1">
    <citation type="submission" date="2019-03" db="EMBL/GenBank/DDBJ databases">
        <title>Genomic Encyclopedia of Type Strains, Phase IV (KMG-IV): sequencing the most valuable type-strain genomes for metagenomic binning, comparative biology and taxonomic classification.</title>
        <authorList>
            <person name="Goeker M."/>
        </authorList>
    </citation>
    <scope>NUCLEOTIDE SEQUENCE [LARGE SCALE GENOMIC DNA]</scope>
    <source>
        <strain evidence="1 2">DSM 13328</strain>
    </source>
</reference>
<evidence type="ECO:0000313" key="2">
    <source>
        <dbReference type="Proteomes" id="UP000294855"/>
    </source>
</evidence>
<dbReference type="Proteomes" id="UP000294855">
    <property type="component" value="Unassembled WGS sequence"/>
</dbReference>
<dbReference type="SUPFAM" id="SSF55282">
    <property type="entry name" value="RL5-like"/>
    <property type="match status" value="1"/>
</dbReference>